<evidence type="ECO:0000313" key="2">
    <source>
        <dbReference type="EMBL" id="KSV18798.1"/>
    </source>
</evidence>
<sequence>MSKFVDRLKNVSKGYVRPMGFNAVASAPPPKMLLAAELDIENLTDKEAFGGADVVLVSAGKASAKKLKEAADLLGETVWGVMLGDKAADAAKMAKAGADFVVFSPDAEVSPLTALEKTGKIIILETNLTDFMIRAADCLSVGAVIVGEQAGTATLSWRKIMLYQRFADILSKPFLVRVSSNITLSELQSLWALGIDGVLVSGSAGLKDLHALIDKAEWTPKRKRGHMSAIVPSLKMPASESVAPEEPEEPDEGDEE</sequence>
<organism evidence="2 3">
    <name type="scientific">Dehalococcoides mccartyi</name>
    <dbReference type="NCBI Taxonomy" id="61435"/>
    <lineage>
        <taxon>Bacteria</taxon>
        <taxon>Bacillati</taxon>
        <taxon>Chloroflexota</taxon>
        <taxon>Dehalococcoidia</taxon>
        <taxon>Dehalococcoidales</taxon>
        <taxon>Dehalococcoidaceae</taxon>
        <taxon>Dehalococcoides</taxon>
    </lineage>
</organism>
<dbReference type="InterPro" id="IPR011060">
    <property type="entry name" value="RibuloseP-bd_barrel"/>
</dbReference>
<dbReference type="EMBL" id="JGYD01000010">
    <property type="protein sequence ID" value="KSV18798.1"/>
    <property type="molecule type" value="Genomic_DNA"/>
</dbReference>
<protein>
    <submittedName>
        <fullName evidence="2">Uncharacterized protein</fullName>
    </submittedName>
</protein>
<dbReference type="OrthoDB" id="166383at2"/>
<comment type="caution">
    <text evidence="2">The sequence shown here is derived from an EMBL/GenBank/DDBJ whole genome shotgun (WGS) entry which is preliminary data.</text>
</comment>
<accession>A0A0V8M4U4</accession>
<dbReference type="Proteomes" id="UP000053577">
    <property type="component" value="Unassembled WGS sequence"/>
</dbReference>
<reference evidence="2 3" key="1">
    <citation type="journal article" date="2015" name="Sci. Rep.">
        <title>A comparative genomics and reductive dehalogenase gene transcription study of two chloroethene-respiring bacteria, Dehalococcoides mccartyi strains MB and 11a.</title>
        <authorList>
            <person name="Low A."/>
            <person name="Shen Z."/>
            <person name="Cheng D."/>
            <person name="Rogers M.J."/>
            <person name="Lee P.K."/>
            <person name="He J."/>
        </authorList>
    </citation>
    <scope>NUCLEOTIDE SEQUENCE [LARGE SCALE GENOMIC DNA]</scope>
    <source>
        <strain evidence="2 3">MB</strain>
    </source>
</reference>
<evidence type="ECO:0000256" key="1">
    <source>
        <dbReference type="SAM" id="MobiDB-lite"/>
    </source>
</evidence>
<dbReference type="RefSeq" id="WP_058292221.1">
    <property type="nucleotide sequence ID" value="NZ_JGYD01000010.1"/>
</dbReference>
<dbReference type="SUPFAM" id="SSF51366">
    <property type="entry name" value="Ribulose-phoshate binding barrel"/>
    <property type="match status" value="1"/>
</dbReference>
<feature type="compositionally biased region" description="Acidic residues" evidence="1">
    <location>
        <begin position="243"/>
        <end position="256"/>
    </location>
</feature>
<proteinExistence type="predicted"/>
<feature type="region of interest" description="Disordered" evidence="1">
    <location>
        <begin position="224"/>
        <end position="256"/>
    </location>
</feature>
<gene>
    <name evidence="2" type="ORF">DA01_02140</name>
</gene>
<dbReference type="PATRIC" id="fig|61435.5.peg.435"/>
<name>A0A0V8M4U4_9CHLR</name>
<dbReference type="AlphaFoldDB" id="A0A0V8M4U4"/>
<evidence type="ECO:0000313" key="3">
    <source>
        <dbReference type="Proteomes" id="UP000053577"/>
    </source>
</evidence>